<dbReference type="AlphaFoldDB" id="A0A367K1J5"/>
<keyword evidence="1" id="KW-0472">Membrane</keyword>
<organism evidence="2 3">
    <name type="scientific">Rhizopus stolonifer</name>
    <name type="common">Rhizopus nigricans</name>
    <dbReference type="NCBI Taxonomy" id="4846"/>
    <lineage>
        <taxon>Eukaryota</taxon>
        <taxon>Fungi</taxon>
        <taxon>Fungi incertae sedis</taxon>
        <taxon>Mucoromycota</taxon>
        <taxon>Mucoromycotina</taxon>
        <taxon>Mucoromycetes</taxon>
        <taxon>Mucorales</taxon>
        <taxon>Mucorineae</taxon>
        <taxon>Rhizopodaceae</taxon>
        <taxon>Rhizopus</taxon>
    </lineage>
</organism>
<dbReference type="SUPFAM" id="SSF81665">
    <property type="entry name" value="Calcium ATPase, transmembrane domain M"/>
    <property type="match status" value="1"/>
</dbReference>
<feature type="transmembrane region" description="Helical" evidence="1">
    <location>
        <begin position="20"/>
        <end position="40"/>
    </location>
</feature>
<proteinExistence type="predicted"/>
<dbReference type="STRING" id="4846.A0A367K1J5"/>
<evidence type="ECO:0000313" key="2">
    <source>
        <dbReference type="EMBL" id="RCH96038.1"/>
    </source>
</evidence>
<dbReference type="OrthoDB" id="116380at2759"/>
<comment type="caution">
    <text evidence="2">The sequence shown here is derived from an EMBL/GenBank/DDBJ whole genome shotgun (WGS) entry which is preliminary data.</text>
</comment>
<dbReference type="EMBL" id="PJQM01002357">
    <property type="protein sequence ID" value="RCH96038.1"/>
    <property type="molecule type" value="Genomic_DNA"/>
</dbReference>
<evidence type="ECO:0000256" key="1">
    <source>
        <dbReference type="SAM" id="Phobius"/>
    </source>
</evidence>
<keyword evidence="1" id="KW-0812">Transmembrane</keyword>
<evidence type="ECO:0000313" key="3">
    <source>
        <dbReference type="Proteomes" id="UP000253551"/>
    </source>
</evidence>
<keyword evidence="1" id="KW-1133">Transmembrane helix</keyword>
<keyword evidence="3" id="KW-1185">Reference proteome</keyword>
<dbReference type="InterPro" id="IPR023298">
    <property type="entry name" value="ATPase_P-typ_TM_dom_sf"/>
</dbReference>
<feature type="transmembrane region" description="Helical" evidence="1">
    <location>
        <begin position="85"/>
        <end position="109"/>
    </location>
</feature>
<dbReference type="PANTHER" id="PTHR42861">
    <property type="entry name" value="CALCIUM-TRANSPORTING ATPASE"/>
    <property type="match status" value="1"/>
</dbReference>
<feature type="non-terminal residue" evidence="2">
    <location>
        <position position="1"/>
    </location>
</feature>
<sequence length="196" mass="22547">TSFFQTRCGVQSFDDPNDGVLHSAVYLQVSTISQGLIFITRSQGWFFTERPSTLLMCAFVFAQLIATFIAVYANWGFTQIEGCGWTLAGIVWIWNIVWFAPLDLIKFAVQSYFRPKRHLMTENCSRRPSSTGSGRYYRNRTQSLRFLSRPRNFGKRILGLNKKIMEPHEMKRFSSIQTSHAAQILNSDRSSQLVVK</sequence>
<protein>
    <submittedName>
        <fullName evidence="2">Plasma membrane H+-ATPase</fullName>
    </submittedName>
</protein>
<gene>
    <name evidence="2" type="primary">PMA1_2</name>
    <name evidence="2" type="ORF">CU098_008749</name>
</gene>
<feature type="transmembrane region" description="Helical" evidence="1">
    <location>
        <begin position="52"/>
        <end position="73"/>
    </location>
</feature>
<dbReference type="Gene3D" id="1.20.1110.10">
    <property type="entry name" value="Calcium-transporting ATPase, transmembrane domain"/>
    <property type="match status" value="1"/>
</dbReference>
<accession>A0A367K1J5</accession>
<dbReference type="Proteomes" id="UP000253551">
    <property type="component" value="Unassembled WGS sequence"/>
</dbReference>
<reference evidence="2 3" key="1">
    <citation type="journal article" date="2018" name="G3 (Bethesda)">
        <title>Phylogenetic and Phylogenomic Definition of Rhizopus Species.</title>
        <authorList>
            <person name="Gryganskyi A.P."/>
            <person name="Golan J."/>
            <person name="Dolatabadi S."/>
            <person name="Mondo S."/>
            <person name="Robb S."/>
            <person name="Idnurm A."/>
            <person name="Muszewska A."/>
            <person name="Steczkiewicz K."/>
            <person name="Masonjones S."/>
            <person name="Liao H.L."/>
            <person name="Gajdeczka M.T."/>
            <person name="Anike F."/>
            <person name="Vuek A."/>
            <person name="Anishchenko I.M."/>
            <person name="Voigt K."/>
            <person name="de Hoog G.S."/>
            <person name="Smith M.E."/>
            <person name="Heitman J."/>
            <person name="Vilgalys R."/>
            <person name="Stajich J.E."/>
        </authorList>
    </citation>
    <scope>NUCLEOTIDE SEQUENCE [LARGE SCALE GENOMIC DNA]</scope>
    <source>
        <strain evidence="2 3">LSU 92-RS-03</strain>
    </source>
</reference>
<name>A0A367K1J5_RHIST</name>